<dbReference type="AlphaFoldDB" id="A0A366IAY5"/>
<reference evidence="2 3" key="1">
    <citation type="submission" date="2018-06" db="EMBL/GenBank/DDBJ databases">
        <title>Genomic Encyclopedia of Type Strains, Phase IV (KMG-IV): sequencing the most valuable type-strain genomes for metagenomic binning, comparative biology and taxonomic classification.</title>
        <authorList>
            <person name="Goeker M."/>
        </authorList>
    </citation>
    <scope>NUCLEOTIDE SEQUENCE [LARGE SCALE GENOMIC DNA]</scope>
    <source>
        <strain evidence="2 3">DSM 22112</strain>
    </source>
</reference>
<keyword evidence="1" id="KW-0175">Coiled coil</keyword>
<evidence type="ECO:0000313" key="3">
    <source>
        <dbReference type="Proteomes" id="UP000253490"/>
    </source>
</evidence>
<name>A0A366IAY5_9FIRM</name>
<accession>A0A366IAY5</accession>
<sequence>MKKKRKINKGRLLIIVGILCFFLYNIISVEVQYYQLKNQKKELELQLSQEKDKLEQLDNELTQMESEKYIEMLARKYFGLVYPEEKVIIEVESEEK</sequence>
<keyword evidence="2" id="KW-0132">Cell division</keyword>
<evidence type="ECO:0000256" key="1">
    <source>
        <dbReference type="SAM" id="Coils"/>
    </source>
</evidence>
<organism evidence="2 3">
    <name type="scientific">Alkalibaculum bacchi</name>
    <dbReference type="NCBI Taxonomy" id="645887"/>
    <lineage>
        <taxon>Bacteria</taxon>
        <taxon>Bacillati</taxon>
        <taxon>Bacillota</taxon>
        <taxon>Clostridia</taxon>
        <taxon>Eubacteriales</taxon>
        <taxon>Eubacteriaceae</taxon>
        <taxon>Alkalibaculum</taxon>
    </lineage>
</organism>
<dbReference type="Pfam" id="PF04977">
    <property type="entry name" value="DivIC"/>
    <property type="match status" value="1"/>
</dbReference>
<comment type="caution">
    <text evidence="2">The sequence shown here is derived from an EMBL/GenBank/DDBJ whole genome shotgun (WGS) entry which is preliminary data.</text>
</comment>
<evidence type="ECO:0000313" key="2">
    <source>
        <dbReference type="EMBL" id="RBP67476.1"/>
    </source>
</evidence>
<dbReference type="Proteomes" id="UP000253490">
    <property type="component" value="Unassembled WGS sequence"/>
</dbReference>
<feature type="coiled-coil region" evidence="1">
    <location>
        <begin position="26"/>
        <end position="67"/>
    </location>
</feature>
<proteinExistence type="predicted"/>
<keyword evidence="2" id="KW-0131">Cell cycle</keyword>
<keyword evidence="3" id="KW-1185">Reference proteome</keyword>
<dbReference type="EMBL" id="QNRX01000004">
    <property type="protein sequence ID" value="RBP67476.1"/>
    <property type="molecule type" value="Genomic_DNA"/>
</dbReference>
<gene>
    <name evidence="2" type="ORF">DES36_104178</name>
</gene>
<protein>
    <submittedName>
        <fullName evidence="2">Cell division protein FtsL</fullName>
    </submittedName>
</protein>
<dbReference type="InterPro" id="IPR007060">
    <property type="entry name" value="FtsL/DivIC"/>
</dbReference>
<dbReference type="RefSeq" id="WP_170128172.1">
    <property type="nucleotide sequence ID" value="NZ_CALNCS010000127.1"/>
</dbReference>
<dbReference type="GO" id="GO:0051301">
    <property type="term" value="P:cell division"/>
    <property type="evidence" value="ECO:0007669"/>
    <property type="project" value="UniProtKB-KW"/>
</dbReference>